<feature type="compositionally biased region" description="Basic and acidic residues" evidence="1">
    <location>
        <begin position="94"/>
        <end position="109"/>
    </location>
</feature>
<evidence type="ECO:0000313" key="2">
    <source>
        <dbReference type="EMBL" id="KAK3697784.1"/>
    </source>
</evidence>
<gene>
    <name evidence="2" type="ORF">RRG08_026413</name>
</gene>
<evidence type="ECO:0000256" key="1">
    <source>
        <dbReference type="SAM" id="MobiDB-lite"/>
    </source>
</evidence>
<proteinExistence type="predicted"/>
<sequence length="125" mass="13959">MGRGPPQASPQHYPNMACHHGPRFWKLRWGQWEIELATYDGCDDIRLWNLEGWTPPRSARLGLSVSEISTPCLDSPAGKYGRFDVRSKISASRAGDHHRLDPSREDVPKTRANIARLTLSPGSGP</sequence>
<keyword evidence="3" id="KW-1185">Reference proteome</keyword>
<comment type="caution">
    <text evidence="2">The sequence shown here is derived from an EMBL/GenBank/DDBJ whole genome shotgun (WGS) entry which is preliminary data.</text>
</comment>
<dbReference type="EMBL" id="JAWDGP010007997">
    <property type="protein sequence ID" value="KAK3697784.1"/>
    <property type="molecule type" value="Genomic_DNA"/>
</dbReference>
<dbReference type="AlphaFoldDB" id="A0AAE0XN70"/>
<evidence type="ECO:0000313" key="3">
    <source>
        <dbReference type="Proteomes" id="UP001283361"/>
    </source>
</evidence>
<reference evidence="2" key="1">
    <citation type="journal article" date="2023" name="G3 (Bethesda)">
        <title>A reference genome for the long-term kleptoplast-retaining sea slug Elysia crispata morphotype clarki.</title>
        <authorList>
            <person name="Eastman K.E."/>
            <person name="Pendleton A.L."/>
            <person name="Shaikh M.A."/>
            <person name="Suttiyut T."/>
            <person name="Ogas R."/>
            <person name="Tomko P."/>
            <person name="Gavelis G."/>
            <person name="Widhalm J.R."/>
            <person name="Wisecaver J.H."/>
        </authorList>
    </citation>
    <scope>NUCLEOTIDE SEQUENCE</scope>
    <source>
        <strain evidence="2">ECLA1</strain>
    </source>
</reference>
<dbReference type="Proteomes" id="UP001283361">
    <property type="component" value="Unassembled WGS sequence"/>
</dbReference>
<name>A0AAE0XN70_9GAST</name>
<feature type="region of interest" description="Disordered" evidence="1">
    <location>
        <begin position="91"/>
        <end position="112"/>
    </location>
</feature>
<accession>A0AAE0XN70</accession>
<protein>
    <submittedName>
        <fullName evidence="2">Uncharacterized protein</fullName>
    </submittedName>
</protein>
<organism evidence="2 3">
    <name type="scientific">Elysia crispata</name>
    <name type="common">lettuce slug</name>
    <dbReference type="NCBI Taxonomy" id="231223"/>
    <lineage>
        <taxon>Eukaryota</taxon>
        <taxon>Metazoa</taxon>
        <taxon>Spiralia</taxon>
        <taxon>Lophotrochozoa</taxon>
        <taxon>Mollusca</taxon>
        <taxon>Gastropoda</taxon>
        <taxon>Heterobranchia</taxon>
        <taxon>Euthyneura</taxon>
        <taxon>Panpulmonata</taxon>
        <taxon>Sacoglossa</taxon>
        <taxon>Placobranchoidea</taxon>
        <taxon>Plakobranchidae</taxon>
        <taxon>Elysia</taxon>
    </lineage>
</organism>